<evidence type="ECO:0000313" key="2">
    <source>
        <dbReference type="RefSeq" id="XP_018456078.1"/>
    </source>
</evidence>
<dbReference type="GO" id="GO:0005737">
    <property type="term" value="C:cytoplasm"/>
    <property type="evidence" value="ECO:0007669"/>
    <property type="project" value="TreeGrafter"/>
</dbReference>
<dbReference type="OrthoDB" id="10044893at2759"/>
<dbReference type="PANTHER" id="PTHR13382">
    <property type="entry name" value="MITOCHONDRIAL ATP SYNTHASE COUPLING FACTOR B"/>
    <property type="match status" value="1"/>
</dbReference>
<dbReference type="InterPro" id="IPR032675">
    <property type="entry name" value="LRR_dom_sf"/>
</dbReference>
<dbReference type="PANTHER" id="PTHR13382:SF84">
    <property type="entry name" value="F-BOX DOMAIN-CONTAINING PROTEIN"/>
    <property type="match status" value="1"/>
</dbReference>
<dbReference type="KEGG" id="rsz:108827216"/>
<dbReference type="Pfam" id="PF13516">
    <property type="entry name" value="LRR_6"/>
    <property type="match status" value="2"/>
</dbReference>
<dbReference type="SUPFAM" id="SSF52047">
    <property type="entry name" value="RNI-like"/>
    <property type="match status" value="1"/>
</dbReference>
<reference evidence="1" key="1">
    <citation type="journal article" date="2019" name="Database">
        <title>The radish genome database (RadishGD): an integrated information resource for radish genomics.</title>
        <authorList>
            <person name="Yu H.J."/>
            <person name="Baek S."/>
            <person name="Lee Y.J."/>
            <person name="Cho A."/>
            <person name="Mun J.H."/>
        </authorList>
    </citation>
    <scope>NUCLEOTIDE SEQUENCE [LARGE SCALE GENOMIC DNA]</scope>
    <source>
        <strain evidence="1">cv. WK10039</strain>
    </source>
</reference>
<keyword evidence="1" id="KW-1185">Reference proteome</keyword>
<accession>A0A6J0L908</accession>
<gene>
    <name evidence="2 3" type="primary">LOC108827216</name>
</gene>
<protein>
    <submittedName>
        <fullName evidence="2 3">F-box protein At3g27290</fullName>
    </submittedName>
</protein>
<sequence>MEISCDELEACGGMHKSGDCRNLEWGFGNLGRFGEDDLFNTMLGGQMSNALFNDLLSFGEEINVLTSLPEDPFCMNNIRSTLNSISDWWFHETQIGVVDNFSTLLQQQKVSTFKMMNGFEGLCGEATLPDDPFSMKVITTFKEEDKVSDSLLPTHLDDDDDGGEEPHSAFDLVLPYLEMRDLLAVEGVCRSLRGSVRKESSFLWRTIDLSGDSPLKYRVTDDSLLKLTRRAQGRLQCLNLGGCVSITDNGLVQVLATNPHLTKLSVSGCHRLSTAGVLSILRDLKSSNQLGVKSLITGGALYFTKEQFKELNLLLGAADAKAGRRRRLYTSCRSEFSLEKDRGTDLEICPWCEKPSLVFDCASETCPLKDHPCPKQSCRACVVCIERCHDCGSCLNDCEHKPFCFAFSCVICYKKRSNQLQELL</sequence>
<dbReference type="SMART" id="SM00367">
    <property type="entry name" value="LRR_CC"/>
    <property type="match status" value="2"/>
</dbReference>
<evidence type="ECO:0000313" key="1">
    <source>
        <dbReference type="Proteomes" id="UP000504610"/>
    </source>
</evidence>
<dbReference type="InterPro" id="IPR006553">
    <property type="entry name" value="Leu-rich_rpt_Cys-con_subtyp"/>
</dbReference>
<evidence type="ECO:0000313" key="3">
    <source>
        <dbReference type="RefSeq" id="XP_018456079.1"/>
    </source>
</evidence>
<dbReference type="AlphaFoldDB" id="A0A6J0L908"/>
<dbReference type="InterPro" id="IPR050648">
    <property type="entry name" value="F-box_LRR-repeat"/>
</dbReference>
<organism evidence="1 3">
    <name type="scientific">Raphanus sativus</name>
    <name type="common">Radish</name>
    <name type="synonym">Raphanus raphanistrum var. sativus</name>
    <dbReference type="NCBI Taxonomy" id="3726"/>
    <lineage>
        <taxon>Eukaryota</taxon>
        <taxon>Viridiplantae</taxon>
        <taxon>Streptophyta</taxon>
        <taxon>Embryophyta</taxon>
        <taxon>Tracheophyta</taxon>
        <taxon>Spermatophyta</taxon>
        <taxon>Magnoliopsida</taxon>
        <taxon>eudicotyledons</taxon>
        <taxon>Gunneridae</taxon>
        <taxon>Pentapetalae</taxon>
        <taxon>rosids</taxon>
        <taxon>malvids</taxon>
        <taxon>Brassicales</taxon>
        <taxon>Brassicaceae</taxon>
        <taxon>Brassiceae</taxon>
        <taxon>Raphanus</taxon>
    </lineage>
</organism>
<proteinExistence type="predicted"/>
<dbReference type="RefSeq" id="XP_018456078.1">
    <property type="nucleotide sequence ID" value="XM_018600576.2"/>
</dbReference>
<dbReference type="Proteomes" id="UP000504610">
    <property type="component" value="Chromosome 9"/>
</dbReference>
<dbReference type="RefSeq" id="XP_018456079.1">
    <property type="nucleotide sequence ID" value="XM_018600577.2"/>
</dbReference>
<dbReference type="InterPro" id="IPR001611">
    <property type="entry name" value="Leu-rich_rpt"/>
</dbReference>
<name>A0A6J0L908_RAPSA</name>
<reference evidence="2 3" key="2">
    <citation type="submission" date="2025-04" db="UniProtKB">
        <authorList>
            <consortium name="RefSeq"/>
        </authorList>
    </citation>
    <scope>IDENTIFICATION</scope>
    <source>
        <tissue evidence="2 3">Leaf</tissue>
    </source>
</reference>
<dbReference type="GeneID" id="108827216"/>
<dbReference type="Gene3D" id="3.80.10.10">
    <property type="entry name" value="Ribonuclease Inhibitor"/>
    <property type="match status" value="1"/>
</dbReference>